<accession>A0A1W1UK66</accession>
<evidence type="ECO:0000313" key="2">
    <source>
        <dbReference type="Proteomes" id="UP000192266"/>
    </source>
</evidence>
<gene>
    <name evidence="1" type="ORF">SAMN00120144_4300</name>
</gene>
<dbReference type="Proteomes" id="UP000192266">
    <property type="component" value="Unassembled WGS sequence"/>
</dbReference>
<dbReference type="STRING" id="645990.SAMN00120144_4300"/>
<reference evidence="1 2" key="1">
    <citation type="submission" date="2017-04" db="EMBL/GenBank/DDBJ databases">
        <authorList>
            <person name="Afonso C.L."/>
            <person name="Miller P.J."/>
            <person name="Scott M.A."/>
            <person name="Spackman E."/>
            <person name="Goraichik I."/>
            <person name="Dimitrov K.M."/>
            <person name="Suarez D.L."/>
            <person name="Swayne D.E."/>
        </authorList>
    </citation>
    <scope>NUCLEOTIDE SEQUENCE [LARGE SCALE GENOMIC DNA]</scope>
    <source>
        <strain evidence="1 2">DSM 11622</strain>
    </source>
</reference>
<dbReference type="AlphaFoldDB" id="A0A1W1UK66"/>
<organism evidence="1 2">
    <name type="scientific">Hymenobacter roseosalivarius DSM 11622</name>
    <dbReference type="NCBI Taxonomy" id="645990"/>
    <lineage>
        <taxon>Bacteria</taxon>
        <taxon>Pseudomonadati</taxon>
        <taxon>Bacteroidota</taxon>
        <taxon>Cytophagia</taxon>
        <taxon>Cytophagales</taxon>
        <taxon>Hymenobacteraceae</taxon>
        <taxon>Hymenobacter</taxon>
    </lineage>
</organism>
<proteinExistence type="predicted"/>
<dbReference type="OrthoDB" id="886381at2"/>
<protein>
    <recommendedName>
        <fullName evidence="3">Antitoxin VbhA domain-containing protein</fullName>
    </recommendedName>
</protein>
<dbReference type="EMBL" id="FWWW01000029">
    <property type="protein sequence ID" value="SMB81467.1"/>
    <property type="molecule type" value="Genomic_DNA"/>
</dbReference>
<name>A0A1W1UK66_9BACT</name>
<sequence length="61" mass="6984">MKDYPLTTEHGRQRLVTAALRMAQGGHLMPKAYERMLLDQFVRGTLTLDEVIACLEAQEHE</sequence>
<keyword evidence="2" id="KW-1185">Reference proteome</keyword>
<evidence type="ECO:0008006" key="3">
    <source>
        <dbReference type="Google" id="ProtNLM"/>
    </source>
</evidence>
<dbReference type="RefSeq" id="WP_084443374.1">
    <property type="nucleotide sequence ID" value="NZ_FWWW01000029.1"/>
</dbReference>
<evidence type="ECO:0000313" key="1">
    <source>
        <dbReference type="EMBL" id="SMB81467.1"/>
    </source>
</evidence>